<reference evidence="1 2" key="1">
    <citation type="submission" date="2015-03" db="EMBL/GenBank/DDBJ databases">
        <title>Genome sequencing of Methylobacterium variabile DSM 16961.</title>
        <authorList>
            <person name="Chaudhry V."/>
            <person name="Patil P.B."/>
        </authorList>
    </citation>
    <scope>NUCLEOTIDE SEQUENCE [LARGE SCALE GENOMIC DNA]</scope>
    <source>
        <strain evidence="1 2">DSM 16961</strain>
    </source>
</reference>
<protein>
    <submittedName>
        <fullName evidence="1">Neuroendocrine-specific golgi family protein P55 (NESP55)</fullName>
    </submittedName>
</protein>
<comment type="caution">
    <text evidence="1">The sequence shown here is derived from an EMBL/GenBank/DDBJ whole genome shotgun (WGS) entry which is preliminary data.</text>
</comment>
<accession>A0A0J6T7N0</accession>
<name>A0A0J6T7N0_9HYPH</name>
<evidence type="ECO:0000313" key="2">
    <source>
        <dbReference type="Proteomes" id="UP000035955"/>
    </source>
</evidence>
<keyword evidence="2" id="KW-1185">Reference proteome</keyword>
<gene>
    <name evidence="1" type="ORF">VQ02_05050</name>
</gene>
<dbReference type="RefSeq" id="WP_048443074.1">
    <property type="nucleotide sequence ID" value="NZ_LABY01000030.1"/>
</dbReference>
<dbReference type="OrthoDB" id="8239381at2"/>
<sequence>MHKYLVTFHKVVSDSCGCDHQIVQQRVIITARSEVSALYEAKARFCEAMRVVDWRLRADSCEVADLALLAA</sequence>
<evidence type="ECO:0000313" key="1">
    <source>
        <dbReference type="EMBL" id="KMO41553.1"/>
    </source>
</evidence>
<organism evidence="1 2">
    <name type="scientific">Methylobacterium variabile</name>
    <dbReference type="NCBI Taxonomy" id="298794"/>
    <lineage>
        <taxon>Bacteria</taxon>
        <taxon>Pseudomonadati</taxon>
        <taxon>Pseudomonadota</taxon>
        <taxon>Alphaproteobacteria</taxon>
        <taxon>Hyphomicrobiales</taxon>
        <taxon>Methylobacteriaceae</taxon>
        <taxon>Methylobacterium</taxon>
    </lineage>
</organism>
<proteinExistence type="predicted"/>
<dbReference type="Proteomes" id="UP000035955">
    <property type="component" value="Unassembled WGS sequence"/>
</dbReference>
<dbReference type="EMBL" id="LABY01000030">
    <property type="protein sequence ID" value="KMO41553.1"/>
    <property type="molecule type" value="Genomic_DNA"/>
</dbReference>
<dbReference type="AlphaFoldDB" id="A0A0J6T7N0"/>
<dbReference type="PATRIC" id="fig|298794.3.peg.4656"/>